<dbReference type="Proteomes" id="UP000887013">
    <property type="component" value="Unassembled WGS sequence"/>
</dbReference>
<dbReference type="AlphaFoldDB" id="A0A8X6Q278"/>
<accession>A0A8X6Q278</accession>
<name>A0A8X6Q278_NEPPI</name>
<protein>
    <submittedName>
        <fullName evidence="1">Uncharacterized protein</fullName>
    </submittedName>
</protein>
<sequence>MLRYSKRELQREAEHLQQNRSRKKIDLKKVAFNYNKNNFRAHRVGVVGPMTNLYFQCYTLKFQKEPPNICCSHEKLNFLPLAEPPQPLLTYVTGKRLWSRDTFLDILSCPGMNMEASIKKFYYLIVDFLFRN</sequence>
<proteinExistence type="predicted"/>
<gene>
    <name evidence="1" type="ORF">NPIL_363191</name>
</gene>
<comment type="caution">
    <text evidence="1">The sequence shown here is derived from an EMBL/GenBank/DDBJ whole genome shotgun (WGS) entry which is preliminary data.</text>
</comment>
<keyword evidence="2" id="KW-1185">Reference proteome</keyword>
<reference evidence="1" key="1">
    <citation type="submission" date="2020-08" db="EMBL/GenBank/DDBJ databases">
        <title>Multicomponent nature underlies the extraordinary mechanical properties of spider dragline silk.</title>
        <authorList>
            <person name="Kono N."/>
            <person name="Nakamura H."/>
            <person name="Mori M."/>
            <person name="Yoshida Y."/>
            <person name="Ohtoshi R."/>
            <person name="Malay A.D."/>
            <person name="Moran D.A.P."/>
            <person name="Tomita M."/>
            <person name="Numata K."/>
            <person name="Arakawa K."/>
        </authorList>
    </citation>
    <scope>NUCLEOTIDE SEQUENCE</scope>
</reference>
<dbReference type="EMBL" id="BMAW01027554">
    <property type="protein sequence ID" value="GFU02689.1"/>
    <property type="molecule type" value="Genomic_DNA"/>
</dbReference>
<evidence type="ECO:0000313" key="2">
    <source>
        <dbReference type="Proteomes" id="UP000887013"/>
    </source>
</evidence>
<evidence type="ECO:0000313" key="1">
    <source>
        <dbReference type="EMBL" id="GFU02689.1"/>
    </source>
</evidence>
<organism evidence="1 2">
    <name type="scientific">Nephila pilipes</name>
    <name type="common">Giant wood spider</name>
    <name type="synonym">Nephila maculata</name>
    <dbReference type="NCBI Taxonomy" id="299642"/>
    <lineage>
        <taxon>Eukaryota</taxon>
        <taxon>Metazoa</taxon>
        <taxon>Ecdysozoa</taxon>
        <taxon>Arthropoda</taxon>
        <taxon>Chelicerata</taxon>
        <taxon>Arachnida</taxon>
        <taxon>Araneae</taxon>
        <taxon>Araneomorphae</taxon>
        <taxon>Entelegynae</taxon>
        <taxon>Araneoidea</taxon>
        <taxon>Nephilidae</taxon>
        <taxon>Nephila</taxon>
    </lineage>
</organism>
<dbReference type="OrthoDB" id="8040188at2759"/>